<dbReference type="GO" id="GO:0019900">
    <property type="term" value="F:kinase binding"/>
    <property type="evidence" value="ECO:0007669"/>
    <property type="project" value="UniProtKB-UniRule"/>
</dbReference>
<evidence type="ECO:0000259" key="4">
    <source>
        <dbReference type="PROSITE" id="PS50222"/>
    </source>
</evidence>
<proteinExistence type="inferred from homology"/>
<comment type="caution">
    <text evidence="5">The sequence shown here is derived from an EMBL/GenBank/DDBJ whole genome shotgun (WGS) entry which is preliminary data.</text>
</comment>
<dbReference type="PANTHER" id="PTHR23056">
    <property type="entry name" value="CALCINEURIN B"/>
    <property type="match status" value="1"/>
</dbReference>
<keyword evidence="3" id="KW-0479">Metal-binding</keyword>
<dbReference type="EMBL" id="NMUH01003893">
    <property type="protein sequence ID" value="MQM07538.1"/>
    <property type="molecule type" value="Genomic_DNA"/>
</dbReference>
<evidence type="ECO:0000256" key="1">
    <source>
        <dbReference type="ARBA" id="ARBA00022737"/>
    </source>
</evidence>
<evidence type="ECO:0000313" key="6">
    <source>
        <dbReference type="Proteomes" id="UP000652761"/>
    </source>
</evidence>
<gene>
    <name evidence="5" type="ORF">Taro_040378</name>
</gene>
<comment type="similarity">
    <text evidence="2 3">Belongs to the calcineurin regulatory subunit family.</text>
</comment>
<keyword evidence="1 3" id="KW-0677">Repeat</keyword>
<evidence type="ECO:0000256" key="3">
    <source>
        <dbReference type="RuleBase" id="RU369080"/>
    </source>
</evidence>
<feature type="domain" description="EF-hand" evidence="4">
    <location>
        <begin position="117"/>
        <end position="152"/>
    </location>
</feature>
<dbReference type="InterPro" id="IPR045198">
    <property type="entry name" value="CNBL1-10"/>
</dbReference>
<protein>
    <recommendedName>
        <fullName evidence="3">Calcineurin B-like protein</fullName>
    </recommendedName>
</protein>
<dbReference type="SUPFAM" id="SSF47473">
    <property type="entry name" value="EF-hand"/>
    <property type="match status" value="1"/>
</dbReference>
<dbReference type="GO" id="GO:0019722">
    <property type="term" value="P:calcium-mediated signaling"/>
    <property type="evidence" value="ECO:0007669"/>
    <property type="project" value="UniProtKB-UniRule"/>
</dbReference>
<keyword evidence="6" id="KW-1185">Reference proteome</keyword>
<dbReference type="Gene3D" id="1.10.238.10">
    <property type="entry name" value="EF-hand"/>
    <property type="match status" value="1"/>
</dbReference>
<name>A0A843WLQ6_COLES</name>
<keyword evidence="3" id="KW-0106">Calcium</keyword>
<accession>A0A843WLQ6</accession>
<dbReference type="PROSITE" id="PS50222">
    <property type="entry name" value="EF_HAND_2"/>
    <property type="match status" value="1"/>
</dbReference>
<dbReference type="InterPro" id="IPR002048">
    <property type="entry name" value="EF_hand_dom"/>
</dbReference>
<comment type="function">
    <text evidence="3">Acts as a calcium sensor. CBL proteins interact with CIPK serine-threonine protein kinases. Binding of a CBL protein to the regulatory NAF domain of a CIPK protein lead to the activation of the kinase in a calcium-dependent manner.</text>
</comment>
<dbReference type="PANTHER" id="PTHR23056:SF110">
    <property type="entry name" value="CALMODULIN"/>
    <property type="match status" value="1"/>
</dbReference>
<dbReference type="Proteomes" id="UP000652761">
    <property type="component" value="Unassembled WGS sequence"/>
</dbReference>
<evidence type="ECO:0000256" key="2">
    <source>
        <dbReference type="ARBA" id="ARBA00023774"/>
    </source>
</evidence>
<organism evidence="5 6">
    <name type="scientific">Colocasia esculenta</name>
    <name type="common">Wild taro</name>
    <name type="synonym">Arum esculentum</name>
    <dbReference type="NCBI Taxonomy" id="4460"/>
    <lineage>
        <taxon>Eukaryota</taxon>
        <taxon>Viridiplantae</taxon>
        <taxon>Streptophyta</taxon>
        <taxon>Embryophyta</taxon>
        <taxon>Tracheophyta</taxon>
        <taxon>Spermatophyta</taxon>
        <taxon>Magnoliopsida</taxon>
        <taxon>Liliopsida</taxon>
        <taxon>Araceae</taxon>
        <taxon>Aroideae</taxon>
        <taxon>Colocasieae</taxon>
        <taxon>Colocasia</taxon>
    </lineage>
</organism>
<dbReference type="GO" id="GO:0005509">
    <property type="term" value="F:calcium ion binding"/>
    <property type="evidence" value="ECO:0007669"/>
    <property type="project" value="UniProtKB-UniRule"/>
</dbReference>
<dbReference type="AlphaFoldDB" id="A0A843WLQ6"/>
<comment type="subunit">
    <text evidence="3">Homodimer. Interacts with CIPK.</text>
</comment>
<keyword evidence="3" id="KW-0472">Membrane</keyword>
<reference evidence="5" key="1">
    <citation type="submission" date="2017-07" db="EMBL/GenBank/DDBJ databases">
        <title>Taro Niue Genome Assembly and Annotation.</title>
        <authorList>
            <person name="Atibalentja N."/>
            <person name="Keating K."/>
            <person name="Fields C.J."/>
        </authorList>
    </citation>
    <scope>NUCLEOTIDE SEQUENCE</scope>
    <source>
        <strain evidence="5">Niue_2</strain>
        <tissue evidence="5">Leaf</tissue>
    </source>
</reference>
<comment type="subcellular location">
    <subcellularLocation>
        <location evidence="3">Membrane</location>
    </subcellularLocation>
</comment>
<dbReference type="OrthoDB" id="676229at2759"/>
<dbReference type="GO" id="GO:0016020">
    <property type="term" value="C:membrane"/>
    <property type="evidence" value="ECO:0007669"/>
    <property type="project" value="UniProtKB-SubCell"/>
</dbReference>
<sequence>MFAGVRDSSDLAILQSSSLEVVRKIREQLCVLIWLGLSVLWVVSPQSRSNARLDMRNLLFSLLKHVEEFQLALFRNSNKKNLFADRIFDQFDMKRNGLKEMVLAILNESDLFLSDDVVELIVEKTFTDADTKGDGVIDIDEWKEFVGKNPSLLKNMTLPYLMDINLTFPSFVVKSEVEDSEMSS</sequence>
<dbReference type="InterPro" id="IPR011992">
    <property type="entry name" value="EF-hand-dom_pair"/>
</dbReference>
<evidence type="ECO:0000313" key="5">
    <source>
        <dbReference type="EMBL" id="MQM07538.1"/>
    </source>
</evidence>